<dbReference type="CDD" id="cd08249">
    <property type="entry name" value="enoyl_reductase_like"/>
    <property type="match status" value="1"/>
</dbReference>
<evidence type="ECO:0000259" key="3">
    <source>
        <dbReference type="SMART" id="SM00829"/>
    </source>
</evidence>
<dbReference type="AlphaFoldDB" id="A0A8K0TPF2"/>
<dbReference type="PANTHER" id="PTHR45348">
    <property type="entry name" value="HYPOTHETICAL OXIDOREDUCTASE (EUROFUNG)"/>
    <property type="match status" value="1"/>
</dbReference>
<dbReference type="SUPFAM" id="SSF51735">
    <property type="entry name" value="NAD(P)-binding Rossmann-fold domains"/>
    <property type="match status" value="1"/>
</dbReference>
<keyword evidence="2" id="KW-0560">Oxidoreductase</keyword>
<proteinExistence type="inferred from homology"/>
<dbReference type="InterPro" id="IPR047122">
    <property type="entry name" value="Trans-enoyl_RdTase-like"/>
</dbReference>
<gene>
    <name evidence="4" type="ORF">B0T11DRAFT_4523</name>
</gene>
<dbReference type="PANTHER" id="PTHR45348:SF7">
    <property type="entry name" value="ZINC BINDING OXIDOREDUCTASE, PUTATIVE-RELATED"/>
    <property type="match status" value="1"/>
</dbReference>
<name>A0A8K0TPF2_9PEZI</name>
<dbReference type="Proteomes" id="UP000813385">
    <property type="component" value="Unassembled WGS sequence"/>
</dbReference>
<dbReference type="SUPFAM" id="SSF50129">
    <property type="entry name" value="GroES-like"/>
    <property type="match status" value="1"/>
</dbReference>
<feature type="domain" description="Enoyl reductase (ER)" evidence="3">
    <location>
        <begin position="7"/>
        <end position="332"/>
    </location>
</feature>
<dbReference type="Gene3D" id="3.90.180.10">
    <property type="entry name" value="Medium-chain alcohol dehydrogenases, catalytic domain"/>
    <property type="match status" value="1"/>
</dbReference>
<evidence type="ECO:0000256" key="2">
    <source>
        <dbReference type="ARBA" id="ARBA00023002"/>
    </source>
</evidence>
<evidence type="ECO:0000313" key="5">
    <source>
        <dbReference type="Proteomes" id="UP000813385"/>
    </source>
</evidence>
<accession>A0A8K0TPF2</accession>
<reference evidence="4" key="1">
    <citation type="journal article" date="2021" name="Nat. Commun.">
        <title>Genetic determinants of endophytism in the Arabidopsis root mycobiome.</title>
        <authorList>
            <person name="Mesny F."/>
            <person name="Miyauchi S."/>
            <person name="Thiergart T."/>
            <person name="Pickel B."/>
            <person name="Atanasova L."/>
            <person name="Karlsson M."/>
            <person name="Huettel B."/>
            <person name="Barry K.W."/>
            <person name="Haridas S."/>
            <person name="Chen C."/>
            <person name="Bauer D."/>
            <person name="Andreopoulos W."/>
            <person name="Pangilinan J."/>
            <person name="LaButti K."/>
            <person name="Riley R."/>
            <person name="Lipzen A."/>
            <person name="Clum A."/>
            <person name="Drula E."/>
            <person name="Henrissat B."/>
            <person name="Kohler A."/>
            <person name="Grigoriev I.V."/>
            <person name="Martin F.M."/>
            <person name="Hacquard S."/>
        </authorList>
    </citation>
    <scope>NUCLEOTIDE SEQUENCE</scope>
    <source>
        <strain evidence="4">MPI-CAGE-AT-0016</strain>
    </source>
</reference>
<dbReference type="Gene3D" id="3.40.50.720">
    <property type="entry name" value="NAD(P)-binding Rossmann-like Domain"/>
    <property type="match status" value="1"/>
</dbReference>
<comment type="caution">
    <text evidence="4">The sequence shown here is derived from an EMBL/GenBank/DDBJ whole genome shotgun (WGS) entry which is preliminary data.</text>
</comment>
<keyword evidence="5" id="KW-1185">Reference proteome</keyword>
<dbReference type="OrthoDB" id="9992527at2759"/>
<protein>
    <submittedName>
        <fullName evidence="4">Chaperonin 10-like protein</fullName>
    </submittedName>
</protein>
<dbReference type="InterPro" id="IPR020843">
    <property type="entry name" value="ER"/>
</dbReference>
<comment type="similarity">
    <text evidence="1">Belongs to the zinc-containing alcohol dehydrogenase family.</text>
</comment>
<dbReference type="InterPro" id="IPR036291">
    <property type="entry name" value="NAD(P)-bd_dom_sf"/>
</dbReference>
<organism evidence="4 5">
    <name type="scientific">Plectosphaerella cucumerina</name>
    <dbReference type="NCBI Taxonomy" id="40658"/>
    <lineage>
        <taxon>Eukaryota</taxon>
        <taxon>Fungi</taxon>
        <taxon>Dikarya</taxon>
        <taxon>Ascomycota</taxon>
        <taxon>Pezizomycotina</taxon>
        <taxon>Sordariomycetes</taxon>
        <taxon>Hypocreomycetidae</taxon>
        <taxon>Glomerellales</taxon>
        <taxon>Plectosphaerellaceae</taxon>
        <taxon>Plectosphaerella</taxon>
    </lineage>
</organism>
<sequence length="390" mass="42145">MKALVLDTTRQSALVRDVPRPTPDKGEVLIKVHTVALNPVDALYVYHPLGATGRVVGSDFAGTVEAVHDLGDSGSKVRVGDQVAGFLQGACSSNERPGAFAEYVVCPADLVWRIPSSMSLEGASTISLCALTAAQIVFYRLGLPAPFGWDGVEAGQNRDGKSSGNARPITFFIYGASTSVGLYAAQLVRRSAESSGSAIRLIGTASKGRFPLLYSEPYKYDALVDYRDDDWVQQVEDLAKDGIDYAVDSISEGLTVRKISGMLRQDSRMAVVRSREGGAWEDGDLPVEPVYGAVWEGLGTEILYQNLVVPAPERARRFTVSFYEWLSSGGRLEPNPVRLMPGGLDKIVSDGFVLLGSGSMEDRQIQRNEAWMKPISGEKLVYKIDGGGQD</sequence>
<dbReference type="GO" id="GO:0016651">
    <property type="term" value="F:oxidoreductase activity, acting on NAD(P)H"/>
    <property type="evidence" value="ECO:0007669"/>
    <property type="project" value="InterPro"/>
</dbReference>
<dbReference type="Pfam" id="PF08240">
    <property type="entry name" value="ADH_N"/>
    <property type="match status" value="1"/>
</dbReference>
<dbReference type="InterPro" id="IPR013154">
    <property type="entry name" value="ADH-like_N"/>
</dbReference>
<evidence type="ECO:0000313" key="4">
    <source>
        <dbReference type="EMBL" id="KAH7374952.1"/>
    </source>
</evidence>
<evidence type="ECO:0000256" key="1">
    <source>
        <dbReference type="ARBA" id="ARBA00008072"/>
    </source>
</evidence>
<dbReference type="InterPro" id="IPR011032">
    <property type="entry name" value="GroES-like_sf"/>
</dbReference>
<dbReference type="SMART" id="SM00829">
    <property type="entry name" value="PKS_ER"/>
    <property type="match status" value="1"/>
</dbReference>
<dbReference type="EMBL" id="JAGPXD010000001">
    <property type="protein sequence ID" value="KAH7374952.1"/>
    <property type="molecule type" value="Genomic_DNA"/>
</dbReference>